<comment type="catalytic activity">
    <reaction evidence="12">
        <text>Couples ATP hydrolysis with the unwinding of duplex DNA by translocating in the 3'-5' direction.</text>
        <dbReference type="EC" id="5.6.2.4"/>
    </reaction>
</comment>
<dbReference type="Pfam" id="PF18074">
    <property type="entry name" value="PriA_C"/>
    <property type="match status" value="1"/>
</dbReference>
<gene>
    <name evidence="12" type="primary">priA</name>
    <name evidence="14" type="ORF">PZ740_02305</name>
</gene>
<keyword evidence="5 12" id="KW-0378">Hydrolase</keyword>
<keyword evidence="15" id="KW-1185">Reference proteome</keyword>
<comment type="similarity">
    <text evidence="12">Belongs to the helicase family. PriA subfamily.</text>
</comment>
<protein>
    <recommendedName>
        <fullName evidence="12">Replication restart protein PriA</fullName>
    </recommendedName>
    <alternativeName>
        <fullName evidence="12">ATP-dependent DNA helicase PriA</fullName>
        <ecNumber evidence="12">5.6.2.4</ecNumber>
    </alternativeName>
    <alternativeName>
        <fullName evidence="12">DNA 3'-5' helicase PriA</fullName>
    </alternativeName>
</protein>
<dbReference type="SUPFAM" id="SSF52540">
    <property type="entry name" value="P-loop containing nucleoside triphosphate hydrolases"/>
    <property type="match status" value="1"/>
</dbReference>
<dbReference type="EC" id="5.6.2.4" evidence="12"/>
<evidence type="ECO:0000313" key="15">
    <source>
        <dbReference type="Proteomes" id="UP001301140"/>
    </source>
</evidence>
<dbReference type="RefSeq" id="WP_327787627.1">
    <property type="nucleotide sequence ID" value="NZ_JARGEQ010000016.1"/>
</dbReference>
<dbReference type="PANTHER" id="PTHR30580">
    <property type="entry name" value="PRIMOSOMAL PROTEIN N"/>
    <property type="match status" value="1"/>
</dbReference>
<evidence type="ECO:0000256" key="7">
    <source>
        <dbReference type="ARBA" id="ARBA00022833"/>
    </source>
</evidence>
<dbReference type="NCBIfam" id="TIGR00595">
    <property type="entry name" value="priA"/>
    <property type="match status" value="1"/>
</dbReference>
<evidence type="ECO:0000256" key="3">
    <source>
        <dbReference type="ARBA" id="ARBA00022723"/>
    </source>
</evidence>
<keyword evidence="2 12" id="KW-0235">DNA replication</keyword>
<feature type="binding site" evidence="12">
    <location>
        <position position="481"/>
    </location>
    <ligand>
        <name>Zn(2+)</name>
        <dbReference type="ChEBI" id="CHEBI:29105"/>
        <label>1</label>
    </ligand>
</feature>
<evidence type="ECO:0000256" key="9">
    <source>
        <dbReference type="ARBA" id="ARBA00023125"/>
    </source>
</evidence>
<evidence type="ECO:0000256" key="10">
    <source>
        <dbReference type="ARBA" id="ARBA00023235"/>
    </source>
</evidence>
<evidence type="ECO:0000256" key="12">
    <source>
        <dbReference type="HAMAP-Rule" id="MF_00983"/>
    </source>
</evidence>
<dbReference type="Proteomes" id="UP001301140">
    <property type="component" value="Unassembled WGS sequence"/>
</dbReference>
<sequence>MADRIVPVLLPLPLDAPFDYRAAEPVPPPGTFVRVPFGPREAVGVVWDEPAARRAPPERVRPLRGVMDAPPMPEGLRAFVREVAAATLAPLGAVMKLAMSVPSALEPPPARLGYRRGPAEPPAKLTAPRQRVLDALERAPLQLGAELGKAAATSAAVLRQMAEAGLLEPVEVTEEGWPAPPDPAHPGVELGERQAAAADELRELVAEGAGVALLEGVPGAGKTEVYLEAVAEALRQGRRVLVLLPEIALSAQWLERFVRRFGTEPLVWHSGLTAAQRRRGWRWIAEGRVQVVVGARSALFLPMTGLGLVVVDEEHDSSFKQEDGVIYHAREMALLRARLEGAAAVLASATPSLETAVRAGAVEGGPWAEPGWRHLLLPSRHGGAALAPIGLVDLRKMRPPRGAFLAPPLREALRGTLEAEGQALLFLNRRGYAPLTLCRACGHRLRCPNCSAWLTAHRLRRRLMCHHCGYGMPEPEHCPGCGSLDSIALSGPGVERVAEEVRALFPEARLEVMTSDTVNTASQAEALVRAMERREIDVLVGTQMIAKGHHFPDLTLVGVIDADLSLSGGDPRAAERTFQLLYQVAGRAGRAERPGRVLLQTHLPEHPVMQALASGDKDRFMAVELEEREAGAMPPMGQLAALVVSGPDRVKVGEAARELVRRAPDEEGVLVLGPAPAPLALLRGRWRERLLVKAGLDLDLPAWLRRWLQQKRLPSKIDLQIDVDPQSFL</sequence>
<evidence type="ECO:0000256" key="8">
    <source>
        <dbReference type="ARBA" id="ARBA00022840"/>
    </source>
</evidence>
<dbReference type="GO" id="GO:0005524">
    <property type="term" value="F:ATP binding"/>
    <property type="evidence" value="ECO:0007669"/>
    <property type="project" value="UniProtKB-UniRule"/>
</dbReference>
<feature type="binding site" evidence="12">
    <location>
        <position position="478"/>
    </location>
    <ligand>
        <name>Zn(2+)</name>
        <dbReference type="ChEBI" id="CHEBI:29105"/>
        <label>1</label>
    </ligand>
</feature>
<feature type="binding site" evidence="12">
    <location>
        <position position="447"/>
    </location>
    <ligand>
        <name>Zn(2+)</name>
        <dbReference type="ChEBI" id="CHEBI:29105"/>
        <label>2</label>
    </ligand>
</feature>
<dbReference type="GO" id="GO:0006269">
    <property type="term" value="P:DNA replication, synthesis of primer"/>
    <property type="evidence" value="ECO:0007669"/>
    <property type="project" value="UniProtKB-KW"/>
</dbReference>
<keyword evidence="10 12" id="KW-0413">Isomerase</keyword>
<evidence type="ECO:0000256" key="2">
    <source>
        <dbReference type="ARBA" id="ARBA00022705"/>
    </source>
</evidence>
<dbReference type="InterPro" id="IPR011545">
    <property type="entry name" value="DEAD/DEAH_box_helicase_dom"/>
</dbReference>
<dbReference type="InterPro" id="IPR042115">
    <property type="entry name" value="PriA_3primeBD_sf"/>
</dbReference>
<dbReference type="InterPro" id="IPR040498">
    <property type="entry name" value="PriA_CRR"/>
</dbReference>
<evidence type="ECO:0000256" key="4">
    <source>
        <dbReference type="ARBA" id="ARBA00022741"/>
    </source>
</evidence>
<keyword evidence="8 12" id="KW-0067">ATP-binding</keyword>
<dbReference type="Pfam" id="PF18319">
    <property type="entry name" value="Zn_ribbon_PriA"/>
    <property type="match status" value="1"/>
</dbReference>
<dbReference type="Gene3D" id="3.40.1440.60">
    <property type="entry name" value="PriA, 3(prime) DNA-binding domain"/>
    <property type="match status" value="1"/>
</dbReference>
<dbReference type="GO" id="GO:0006310">
    <property type="term" value="P:DNA recombination"/>
    <property type="evidence" value="ECO:0007669"/>
    <property type="project" value="InterPro"/>
</dbReference>
<dbReference type="SMART" id="SM00487">
    <property type="entry name" value="DEXDc"/>
    <property type="match status" value="1"/>
</dbReference>
<comment type="caution">
    <text evidence="14">The sequence shown here is derived from an EMBL/GenBank/DDBJ whole genome shotgun (WGS) entry which is preliminary data.</text>
</comment>
<dbReference type="HAMAP" id="MF_00983">
    <property type="entry name" value="PriA"/>
    <property type="match status" value="1"/>
</dbReference>
<dbReference type="AlphaFoldDB" id="A0AAP3UXH4"/>
<dbReference type="PROSITE" id="PS51192">
    <property type="entry name" value="HELICASE_ATP_BIND_1"/>
    <property type="match status" value="1"/>
</dbReference>
<dbReference type="Gene3D" id="3.40.50.300">
    <property type="entry name" value="P-loop containing nucleotide triphosphate hydrolases"/>
    <property type="match status" value="2"/>
</dbReference>
<dbReference type="EMBL" id="JARGEQ010000016">
    <property type="protein sequence ID" value="MDF1585213.1"/>
    <property type="molecule type" value="Genomic_DNA"/>
</dbReference>
<organism evidence="14 15">
    <name type="scientific">Marinimicrococcus flavescens</name>
    <dbReference type="NCBI Taxonomy" id="3031815"/>
    <lineage>
        <taxon>Bacteria</taxon>
        <taxon>Pseudomonadati</taxon>
        <taxon>Pseudomonadota</taxon>
        <taxon>Alphaproteobacteria</taxon>
        <taxon>Geminicoccales</taxon>
        <taxon>Geminicoccaceae</taxon>
        <taxon>Marinimicrococcus</taxon>
    </lineage>
</organism>
<dbReference type="CDD" id="cd18804">
    <property type="entry name" value="SF2_C_priA"/>
    <property type="match status" value="1"/>
</dbReference>
<keyword evidence="1 12" id="KW-0639">Primosome</keyword>
<comment type="cofactor">
    <cofactor evidence="12">
        <name>Zn(2+)</name>
        <dbReference type="ChEBI" id="CHEBI:29105"/>
    </cofactor>
    <text evidence="12">Binds 2 zinc ions per subunit.</text>
</comment>
<dbReference type="GO" id="GO:0003677">
    <property type="term" value="F:DNA binding"/>
    <property type="evidence" value="ECO:0007669"/>
    <property type="project" value="UniProtKB-UniRule"/>
</dbReference>
<dbReference type="FunFam" id="3.40.50.300:FF:000489">
    <property type="entry name" value="Primosome assembly protein PriA"/>
    <property type="match status" value="1"/>
</dbReference>
<feature type="domain" description="Helicase ATP-binding" evidence="13">
    <location>
        <begin position="203"/>
        <end position="355"/>
    </location>
</feature>
<accession>A0AAP3UXH4</accession>
<dbReference type="GO" id="GO:0016787">
    <property type="term" value="F:hydrolase activity"/>
    <property type="evidence" value="ECO:0007669"/>
    <property type="project" value="UniProtKB-KW"/>
</dbReference>
<feature type="binding site" evidence="12">
    <location>
        <position position="465"/>
    </location>
    <ligand>
        <name>Zn(2+)</name>
        <dbReference type="ChEBI" id="CHEBI:29105"/>
        <label>2</label>
    </ligand>
</feature>
<dbReference type="GO" id="GO:1990077">
    <property type="term" value="C:primosome complex"/>
    <property type="evidence" value="ECO:0007669"/>
    <property type="project" value="UniProtKB-UniRule"/>
</dbReference>
<comment type="function">
    <text evidence="12">Initiates the restart of stalled replication forks, which reloads the replicative helicase on sites other than the origin of replication. Recognizes and binds to abandoned replication forks and remodels them to uncover a helicase loading site. Promotes assembly of the primosome at these replication forks.</text>
</comment>
<keyword evidence="7 12" id="KW-0862">Zinc</keyword>
<evidence type="ECO:0000256" key="1">
    <source>
        <dbReference type="ARBA" id="ARBA00022515"/>
    </source>
</evidence>
<comment type="catalytic activity">
    <reaction evidence="11 12">
        <text>ATP + H2O = ADP + phosphate + H(+)</text>
        <dbReference type="Rhea" id="RHEA:13065"/>
        <dbReference type="ChEBI" id="CHEBI:15377"/>
        <dbReference type="ChEBI" id="CHEBI:15378"/>
        <dbReference type="ChEBI" id="CHEBI:30616"/>
        <dbReference type="ChEBI" id="CHEBI:43474"/>
        <dbReference type="ChEBI" id="CHEBI:456216"/>
        <dbReference type="EC" id="5.6.2.4"/>
    </reaction>
</comment>
<dbReference type="InterPro" id="IPR027417">
    <property type="entry name" value="P-loop_NTPase"/>
</dbReference>
<reference evidence="14 15" key="1">
    <citation type="submission" date="2023-03" db="EMBL/GenBank/DDBJ databases">
        <title>YIM 152171 draft genome.</title>
        <authorList>
            <person name="Yang Z."/>
        </authorList>
    </citation>
    <scope>NUCLEOTIDE SEQUENCE [LARGE SCALE GENOMIC DNA]</scope>
    <source>
        <strain evidence="14 15">YIM 152171</strain>
    </source>
</reference>
<dbReference type="GO" id="GO:0043138">
    <property type="term" value="F:3'-5' DNA helicase activity"/>
    <property type="evidence" value="ECO:0007669"/>
    <property type="project" value="UniProtKB-EC"/>
</dbReference>
<dbReference type="InterPro" id="IPR014001">
    <property type="entry name" value="Helicase_ATP-bd"/>
</dbReference>
<name>A0AAP3UXH4_9PROT</name>
<dbReference type="NCBIfam" id="NF004070">
    <property type="entry name" value="PRK05580.2-2"/>
    <property type="match status" value="1"/>
</dbReference>
<dbReference type="SMART" id="SM00490">
    <property type="entry name" value="HELICc"/>
    <property type="match status" value="1"/>
</dbReference>
<evidence type="ECO:0000313" key="14">
    <source>
        <dbReference type="EMBL" id="MDF1585213.1"/>
    </source>
</evidence>
<dbReference type="GO" id="GO:0006302">
    <property type="term" value="P:double-strand break repair"/>
    <property type="evidence" value="ECO:0007669"/>
    <property type="project" value="InterPro"/>
</dbReference>
<feature type="binding site" evidence="12">
    <location>
        <position position="441"/>
    </location>
    <ligand>
        <name>Zn(2+)</name>
        <dbReference type="ChEBI" id="CHEBI:29105"/>
        <label>1</label>
    </ligand>
</feature>
<evidence type="ECO:0000256" key="11">
    <source>
        <dbReference type="ARBA" id="ARBA00048988"/>
    </source>
</evidence>
<evidence type="ECO:0000256" key="6">
    <source>
        <dbReference type="ARBA" id="ARBA00022806"/>
    </source>
</evidence>
<dbReference type="InterPro" id="IPR005259">
    <property type="entry name" value="PriA"/>
</dbReference>
<dbReference type="GO" id="GO:0008270">
    <property type="term" value="F:zinc ion binding"/>
    <property type="evidence" value="ECO:0007669"/>
    <property type="project" value="UniProtKB-UniRule"/>
</dbReference>
<dbReference type="GO" id="GO:0006270">
    <property type="term" value="P:DNA replication initiation"/>
    <property type="evidence" value="ECO:0007669"/>
    <property type="project" value="TreeGrafter"/>
</dbReference>
<dbReference type="Pfam" id="PF17764">
    <property type="entry name" value="PriA_3primeBD"/>
    <property type="match status" value="1"/>
</dbReference>
<dbReference type="InterPro" id="IPR041222">
    <property type="entry name" value="PriA_3primeBD"/>
</dbReference>
<keyword evidence="6 12" id="KW-0347">Helicase</keyword>
<dbReference type="PANTHER" id="PTHR30580:SF0">
    <property type="entry name" value="PRIMOSOMAL PROTEIN N"/>
    <property type="match status" value="1"/>
</dbReference>
<feature type="binding site" evidence="12">
    <location>
        <position position="450"/>
    </location>
    <ligand>
        <name>Zn(2+)</name>
        <dbReference type="ChEBI" id="CHEBI:29105"/>
        <label>2</label>
    </ligand>
</feature>
<evidence type="ECO:0000256" key="5">
    <source>
        <dbReference type="ARBA" id="ARBA00022801"/>
    </source>
</evidence>
<keyword evidence="4 12" id="KW-0547">Nucleotide-binding</keyword>
<dbReference type="Pfam" id="PF00270">
    <property type="entry name" value="DEAD"/>
    <property type="match status" value="1"/>
</dbReference>
<keyword evidence="3 12" id="KW-0479">Metal-binding</keyword>
<keyword evidence="9 12" id="KW-0238">DNA-binding</keyword>
<proteinExistence type="inferred from homology"/>
<dbReference type="InterPro" id="IPR001650">
    <property type="entry name" value="Helicase_C-like"/>
</dbReference>
<dbReference type="InterPro" id="IPR041236">
    <property type="entry name" value="PriA_C"/>
</dbReference>
<evidence type="ECO:0000259" key="13">
    <source>
        <dbReference type="PROSITE" id="PS51192"/>
    </source>
</evidence>
<feature type="binding site" evidence="12">
    <location>
        <position position="438"/>
    </location>
    <ligand>
        <name>Zn(2+)</name>
        <dbReference type="ChEBI" id="CHEBI:29105"/>
        <label>1</label>
    </ligand>
</feature>
<comment type="subunit">
    <text evidence="12">Component of the replication restart primosome.</text>
</comment>
<dbReference type="Pfam" id="PF00271">
    <property type="entry name" value="Helicase_C"/>
    <property type="match status" value="1"/>
</dbReference>
<feature type="binding site" evidence="12">
    <location>
        <position position="468"/>
    </location>
    <ligand>
        <name>Zn(2+)</name>
        <dbReference type="ChEBI" id="CHEBI:29105"/>
        <label>2</label>
    </ligand>
</feature>